<dbReference type="SUPFAM" id="SSF52540">
    <property type="entry name" value="P-loop containing nucleoside triphosphate hydrolases"/>
    <property type="match status" value="1"/>
</dbReference>
<sequence>MLDIQDLSKDFHKHSVLQHLSLHLHGQELIYIHGINGSGKSTLFKLICGILKPTSGTIEKKKVYKSVP</sequence>
<evidence type="ECO:0000313" key="5">
    <source>
        <dbReference type="Proteomes" id="UP001060112"/>
    </source>
</evidence>
<dbReference type="PANTHER" id="PTHR42734">
    <property type="entry name" value="METAL TRANSPORT SYSTEM ATP-BINDING PROTEIN TM_0124-RELATED"/>
    <property type="match status" value="1"/>
</dbReference>
<dbReference type="EMBL" id="CP101620">
    <property type="protein sequence ID" value="UTY38034.1"/>
    <property type="molecule type" value="Genomic_DNA"/>
</dbReference>
<organism evidence="4 5">
    <name type="scientific">Allocoprobacillus halotolerans</name>
    <dbReference type="NCBI Taxonomy" id="2944914"/>
    <lineage>
        <taxon>Bacteria</taxon>
        <taxon>Bacillati</taxon>
        <taxon>Bacillota</taxon>
        <taxon>Erysipelotrichia</taxon>
        <taxon>Erysipelotrichales</taxon>
        <taxon>Erysipelotrichaceae</taxon>
        <taxon>Allocoprobacillus</taxon>
    </lineage>
</organism>
<dbReference type="InterPro" id="IPR050153">
    <property type="entry name" value="Metal_Ion_Import_ABC"/>
</dbReference>
<dbReference type="Pfam" id="PF00005">
    <property type="entry name" value="ABC_tran"/>
    <property type="match status" value="1"/>
</dbReference>
<accession>A0ABY5HYA8</accession>
<evidence type="ECO:0000259" key="3">
    <source>
        <dbReference type="Pfam" id="PF00005"/>
    </source>
</evidence>
<keyword evidence="5" id="KW-1185">Reference proteome</keyword>
<feature type="domain" description="ABC transporter" evidence="3">
    <location>
        <begin position="17"/>
        <end position="60"/>
    </location>
</feature>
<dbReference type="InterPro" id="IPR027417">
    <property type="entry name" value="P-loop_NTPase"/>
</dbReference>
<evidence type="ECO:0000256" key="1">
    <source>
        <dbReference type="ARBA" id="ARBA00005417"/>
    </source>
</evidence>
<dbReference type="Proteomes" id="UP001060112">
    <property type="component" value="Chromosome"/>
</dbReference>
<dbReference type="RefSeq" id="WP_290138080.1">
    <property type="nucleotide sequence ID" value="NZ_CP101620.1"/>
</dbReference>
<proteinExistence type="inferred from homology"/>
<dbReference type="InterPro" id="IPR003439">
    <property type="entry name" value="ABC_transporter-like_ATP-bd"/>
</dbReference>
<evidence type="ECO:0000256" key="2">
    <source>
        <dbReference type="ARBA" id="ARBA00022448"/>
    </source>
</evidence>
<evidence type="ECO:0000313" key="4">
    <source>
        <dbReference type="EMBL" id="UTY38034.1"/>
    </source>
</evidence>
<reference evidence="4" key="1">
    <citation type="submission" date="2022-07" db="EMBL/GenBank/DDBJ databases">
        <title>Faecal culturing of patients with breast cancer.</title>
        <authorList>
            <person name="Teng N.M.Y."/>
            <person name="Kiu R."/>
            <person name="Evans R."/>
            <person name="Baker D.J."/>
            <person name="Zenner C."/>
            <person name="Robinson S.D."/>
            <person name="Hall L.J."/>
        </authorList>
    </citation>
    <scope>NUCLEOTIDE SEQUENCE</scope>
    <source>
        <strain evidence="4">LH1062</strain>
    </source>
</reference>
<keyword evidence="4" id="KW-0547">Nucleotide-binding</keyword>
<keyword evidence="4" id="KW-0067">ATP-binding</keyword>
<dbReference type="Gene3D" id="3.40.50.300">
    <property type="entry name" value="P-loop containing nucleotide triphosphate hydrolases"/>
    <property type="match status" value="1"/>
</dbReference>
<dbReference type="PANTHER" id="PTHR42734:SF17">
    <property type="entry name" value="METAL TRANSPORT SYSTEM ATP-BINDING PROTEIN TM_0124-RELATED"/>
    <property type="match status" value="1"/>
</dbReference>
<name>A0ABY5HYA8_9FIRM</name>
<keyword evidence="2" id="KW-0813">Transport</keyword>
<gene>
    <name evidence="4" type="ORF">NMU03_10030</name>
</gene>
<protein>
    <submittedName>
        <fullName evidence="4">ATP-binding cassette domain-containing protein</fullName>
    </submittedName>
</protein>
<comment type="similarity">
    <text evidence="1">Belongs to the ABC transporter superfamily.</text>
</comment>
<dbReference type="GO" id="GO:0005524">
    <property type="term" value="F:ATP binding"/>
    <property type="evidence" value="ECO:0007669"/>
    <property type="project" value="UniProtKB-KW"/>
</dbReference>